<dbReference type="EnsemblMetazoa" id="BGLB040331-RB">
    <property type="protein sequence ID" value="BGLB040331-PB"/>
    <property type="gene ID" value="BGLB040331"/>
</dbReference>
<dbReference type="EnsemblMetazoa" id="BGLB040331-RA">
    <property type="protein sequence ID" value="BGLB040331-PA"/>
    <property type="gene ID" value="BGLB040331"/>
</dbReference>
<dbReference type="KEGG" id="bgt:106058614"/>
<dbReference type="VEuPathDB" id="VectorBase:BGLAX_036897"/>
<reference evidence="14" key="2">
    <citation type="submission" date="2025-04" db="UniProtKB">
        <authorList>
            <consortium name="RefSeq"/>
        </authorList>
    </citation>
    <scope>IDENTIFICATION</scope>
</reference>
<keyword evidence="6" id="KW-0735">Signal-anchor</keyword>
<keyword evidence="13" id="KW-1185">Reference proteome</keyword>
<evidence type="ECO:0000256" key="9">
    <source>
        <dbReference type="ARBA" id="ARBA00023180"/>
    </source>
</evidence>
<dbReference type="PANTHER" id="PTHR19297">
    <property type="entry name" value="GLYCOSYLTRANSFERASE 14 FAMILY MEMBER"/>
    <property type="match status" value="1"/>
</dbReference>
<name>A0A2C9MAA7_BIOGL</name>
<evidence type="ECO:0000256" key="10">
    <source>
        <dbReference type="ARBA" id="ARBA00038150"/>
    </source>
</evidence>
<accession>A0A2C9MAA7</accession>
<dbReference type="VEuPathDB" id="VectorBase:BGLB040331"/>
<evidence type="ECO:0000313" key="14">
    <source>
        <dbReference type="RefSeq" id="XP_013071524.1"/>
    </source>
</evidence>
<keyword evidence="8" id="KW-0472">Membrane</keyword>
<dbReference type="AlphaFoldDB" id="A0A2C9MAA7"/>
<evidence type="ECO:0000256" key="7">
    <source>
        <dbReference type="ARBA" id="ARBA00022989"/>
    </source>
</evidence>
<comment type="subcellular location">
    <subcellularLocation>
        <location evidence="1">Membrane</location>
        <topology evidence="1">Single-pass type II membrane protein</topology>
    </subcellularLocation>
</comment>
<keyword evidence="7" id="KW-1133">Transmembrane helix</keyword>
<evidence type="ECO:0000256" key="5">
    <source>
        <dbReference type="ARBA" id="ARBA00022692"/>
    </source>
</evidence>
<evidence type="ECO:0000313" key="13">
    <source>
        <dbReference type="Proteomes" id="UP001165740"/>
    </source>
</evidence>
<keyword evidence="9" id="KW-0325">Glycoprotein</keyword>
<evidence type="ECO:0000256" key="4">
    <source>
        <dbReference type="ARBA" id="ARBA00022679"/>
    </source>
</evidence>
<dbReference type="InterPro" id="IPR003406">
    <property type="entry name" value="Glyco_trans_14"/>
</dbReference>
<keyword evidence="3" id="KW-0328">Glycosyltransferase</keyword>
<proteinExistence type="inferred from homology"/>
<evidence type="ECO:0000256" key="1">
    <source>
        <dbReference type="ARBA" id="ARBA00004606"/>
    </source>
</evidence>
<dbReference type="GO" id="GO:0016020">
    <property type="term" value="C:membrane"/>
    <property type="evidence" value="ECO:0007669"/>
    <property type="project" value="UniProtKB-SubCell"/>
</dbReference>
<dbReference type="GeneID" id="106058614"/>
<evidence type="ECO:0000313" key="11">
    <source>
        <dbReference type="EnsemblMetazoa" id="BGLB040331-PA"/>
    </source>
</evidence>
<dbReference type="GO" id="GO:0008375">
    <property type="term" value="F:acetylglucosaminyltransferase activity"/>
    <property type="evidence" value="ECO:0007669"/>
    <property type="project" value="TreeGrafter"/>
</dbReference>
<keyword evidence="5" id="KW-0812">Transmembrane</keyword>
<dbReference type="Pfam" id="PF02485">
    <property type="entry name" value="Branch"/>
    <property type="match status" value="1"/>
</dbReference>
<comment type="similarity">
    <text evidence="10">Belongs to the glycosyltransferase 14 family.</text>
</comment>
<evidence type="ECO:0000256" key="8">
    <source>
        <dbReference type="ARBA" id="ARBA00023136"/>
    </source>
</evidence>
<dbReference type="OrthoDB" id="2019572at2759"/>
<dbReference type="RefSeq" id="XP_013071524.1">
    <property type="nucleotide sequence ID" value="XM_013216070.2"/>
</dbReference>
<evidence type="ECO:0000313" key="12">
    <source>
        <dbReference type="Proteomes" id="UP000076420"/>
    </source>
</evidence>
<dbReference type="STRING" id="6526.A0A2C9MAA7"/>
<organism evidence="11 12">
    <name type="scientific">Biomphalaria glabrata</name>
    <name type="common">Bloodfluke planorb</name>
    <name type="synonym">Freshwater snail</name>
    <dbReference type="NCBI Taxonomy" id="6526"/>
    <lineage>
        <taxon>Eukaryota</taxon>
        <taxon>Metazoa</taxon>
        <taxon>Spiralia</taxon>
        <taxon>Lophotrochozoa</taxon>
        <taxon>Mollusca</taxon>
        <taxon>Gastropoda</taxon>
        <taxon>Heterobranchia</taxon>
        <taxon>Euthyneura</taxon>
        <taxon>Panpulmonata</taxon>
        <taxon>Hygrophila</taxon>
        <taxon>Lymnaeoidea</taxon>
        <taxon>Planorbidae</taxon>
        <taxon>Biomphalaria</taxon>
    </lineage>
</organism>
<protein>
    <submittedName>
        <fullName evidence="14">N-acetyllactosaminide beta-1,6-N-acetylglucosaminyl-transferase-like</fullName>
    </submittedName>
</protein>
<comment type="pathway">
    <text evidence="2">Protein modification; protein glycosylation.</text>
</comment>
<gene>
    <name evidence="11" type="primary">106058614</name>
    <name evidence="14" type="synonym">LOC106058614</name>
</gene>
<evidence type="ECO:0000256" key="6">
    <source>
        <dbReference type="ARBA" id="ARBA00022968"/>
    </source>
</evidence>
<dbReference type="PANTHER" id="PTHR19297:SF191">
    <property type="entry name" value="PROTEIN XYLOSYLTRANSFERASE"/>
    <property type="match status" value="1"/>
</dbReference>
<dbReference type="Proteomes" id="UP000076420">
    <property type="component" value="Unassembled WGS sequence"/>
</dbReference>
<sequence length="478" mass="55769">MYWKYIGKLISLTRIFRKQRICLKIERKKTCIAILILVLFLGWLCLNHSYIAVEIRPASVCDQPREMVKDWIFQTDHLKGFKKKWVGFPDLVDIDCHKAFSRNAINEKFPQEVRRTFPEDYLILSRKCQEFRENMGFYRYPAASQEEKEFPLAFVLLIHKDLDQVLFLLRAIYRPHNVYCLSVDTKSSVQFLDAVRSVSRCLANVFVASKLENIVYAGFSRLQADLNCFKDLLDHPVKWKYAINMPGQQFPLRTNLEVVNILKHYNGSNDIEYDIRTVKEDIEWRTSWIHSYLKINKTDRFELVKTNIPHSPVPHGLKVVKGSAYGSFSRKFIAFVLSSPIALDVLEWSQKIYSPDEIFWSTLNYANNLSVPGRSSANSSRQSLLKLYRTSYATWEWSGPCSTKYIRNTCIYATEDLHRLKNRQEFFLNKFDIEHHPTALHCLDQLIYNITFLTAVPRATSGQTYSTGPNTLSSIKHV</sequence>
<evidence type="ECO:0000256" key="3">
    <source>
        <dbReference type="ARBA" id="ARBA00022676"/>
    </source>
</evidence>
<evidence type="ECO:0000256" key="2">
    <source>
        <dbReference type="ARBA" id="ARBA00004922"/>
    </source>
</evidence>
<dbReference type="Proteomes" id="UP001165740">
    <property type="component" value="Chromosome 2"/>
</dbReference>
<dbReference type="OMA" id="QNTRENC"/>
<keyword evidence="4" id="KW-0808">Transferase</keyword>
<reference evidence="11" key="1">
    <citation type="submission" date="2020-05" db="UniProtKB">
        <authorList>
            <consortium name="EnsemblMetazoa"/>
        </authorList>
    </citation>
    <scope>IDENTIFICATION</scope>
    <source>
        <strain evidence="11">BB02</strain>
    </source>
</reference>